<dbReference type="GO" id="GO:0005634">
    <property type="term" value="C:nucleus"/>
    <property type="evidence" value="ECO:0007669"/>
    <property type="project" value="TreeGrafter"/>
</dbReference>
<dbReference type="SUPFAM" id="SSF52058">
    <property type="entry name" value="L domain-like"/>
    <property type="match status" value="2"/>
</dbReference>
<dbReference type="InterPro" id="IPR007123">
    <property type="entry name" value="Gelsolin-like_dom"/>
</dbReference>
<dbReference type="FunFam" id="3.40.20.10:FF:000031">
    <property type="entry name" value="protein flightless-1 homolog isoform X1"/>
    <property type="match status" value="1"/>
</dbReference>
<feature type="compositionally biased region" description="Basic and acidic residues" evidence="3">
    <location>
        <begin position="436"/>
        <end position="446"/>
    </location>
</feature>
<keyword evidence="1" id="KW-0433">Leucine-rich repeat</keyword>
<dbReference type="CDD" id="cd11280">
    <property type="entry name" value="gelsolin_like"/>
    <property type="match status" value="2"/>
</dbReference>
<dbReference type="InterPro" id="IPR007122">
    <property type="entry name" value="Villin/Gelsolin"/>
</dbReference>
<dbReference type="PANTHER" id="PTHR11977">
    <property type="entry name" value="VILLIN"/>
    <property type="match status" value="1"/>
</dbReference>
<dbReference type="GO" id="GO:0030239">
    <property type="term" value="P:myofibril assembly"/>
    <property type="evidence" value="ECO:0007669"/>
    <property type="project" value="TreeGrafter"/>
</dbReference>
<dbReference type="Proteomes" id="UP000292052">
    <property type="component" value="Unassembled WGS sequence"/>
</dbReference>
<dbReference type="AlphaFoldDB" id="A0A482VNT7"/>
<feature type="domain" description="Gelsolin-like" evidence="4">
    <location>
        <begin position="515"/>
        <end position="593"/>
    </location>
</feature>
<dbReference type="SMART" id="SM00364">
    <property type="entry name" value="LRR_BAC"/>
    <property type="match status" value="7"/>
</dbReference>
<dbReference type="InterPro" id="IPR029006">
    <property type="entry name" value="ADF-H/Gelsolin-like_dom_sf"/>
</dbReference>
<keyword evidence="6" id="KW-1185">Reference proteome</keyword>
<dbReference type="GO" id="GO:0051015">
    <property type="term" value="F:actin filament binding"/>
    <property type="evidence" value="ECO:0007669"/>
    <property type="project" value="InterPro"/>
</dbReference>
<dbReference type="GO" id="GO:0015629">
    <property type="term" value="C:actin cytoskeleton"/>
    <property type="evidence" value="ECO:0007669"/>
    <property type="project" value="TreeGrafter"/>
</dbReference>
<dbReference type="InterPro" id="IPR001611">
    <property type="entry name" value="Leu-rich_rpt"/>
</dbReference>
<dbReference type="OrthoDB" id="20529at2759"/>
<name>A0A482VNT7_ASBVE</name>
<gene>
    <name evidence="5" type="ORF">BDFB_003016</name>
</gene>
<dbReference type="Gene3D" id="3.40.20.10">
    <property type="entry name" value="Severin"/>
    <property type="match status" value="6"/>
</dbReference>
<dbReference type="SUPFAM" id="SSF55753">
    <property type="entry name" value="Actin depolymerizing proteins"/>
    <property type="match status" value="6"/>
</dbReference>
<accession>A0A482VNT7</accession>
<dbReference type="CDD" id="cd11290">
    <property type="entry name" value="gelsolin_S1_like"/>
    <property type="match status" value="1"/>
</dbReference>
<dbReference type="GO" id="GO:0008154">
    <property type="term" value="P:actin polymerization or depolymerization"/>
    <property type="evidence" value="ECO:0007669"/>
    <property type="project" value="TreeGrafter"/>
</dbReference>
<evidence type="ECO:0000259" key="4">
    <source>
        <dbReference type="Pfam" id="PF00626"/>
    </source>
</evidence>
<dbReference type="GO" id="GO:0005737">
    <property type="term" value="C:cytoplasm"/>
    <property type="evidence" value="ECO:0007669"/>
    <property type="project" value="TreeGrafter"/>
</dbReference>
<dbReference type="GO" id="GO:0051016">
    <property type="term" value="P:barbed-end actin filament capping"/>
    <property type="evidence" value="ECO:0007669"/>
    <property type="project" value="TreeGrafter"/>
</dbReference>
<evidence type="ECO:0000313" key="5">
    <source>
        <dbReference type="EMBL" id="RZC34394.1"/>
    </source>
</evidence>
<feature type="region of interest" description="Disordered" evidence="3">
    <location>
        <begin position="410"/>
        <end position="446"/>
    </location>
</feature>
<dbReference type="STRING" id="1661398.A0A482VNT7"/>
<dbReference type="InterPro" id="IPR032675">
    <property type="entry name" value="LRR_dom_sf"/>
</dbReference>
<evidence type="ECO:0000256" key="1">
    <source>
        <dbReference type="ARBA" id="ARBA00022614"/>
    </source>
</evidence>
<dbReference type="EMBL" id="QDEB01080520">
    <property type="protein sequence ID" value="RZC34394.1"/>
    <property type="molecule type" value="Genomic_DNA"/>
</dbReference>
<comment type="caution">
    <text evidence="5">The sequence shown here is derived from an EMBL/GenBank/DDBJ whole genome shotgun (WGS) entry which is preliminary data.</text>
</comment>
<organism evidence="5 6">
    <name type="scientific">Asbolus verrucosus</name>
    <name type="common">Desert ironclad beetle</name>
    <dbReference type="NCBI Taxonomy" id="1661398"/>
    <lineage>
        <taxon>Eukaryota</taxon>
        <taxon>Metazoa</taxon>
        <taxon>Ecdysozoa</taxon>
        <taxon>Arthropoda</taxon>
        <taxon>Hexapoda</taxon>
        <taxon>Insecta</taxon>
        <taxon>Pterygota</taxon>
        <taxon>Neoptera</taxon>
        <taxon>Endopterygota</taxon>
        <taxon>Coleoptera</taxon>
        <taxon>Polyphaga</taxon>
        <taxon>Cucujiformia</taxon>
        <taxon>Tenebrionidae</taxon>
        <taxon>Pimeliinae</taxon>
        <taxon>Asbolus</taxon>
    </lineage>
</organism>
<dbReference type="Gene3D" id="3.80.10.10">
    <property type="entry name" value="Ribonuclease Inhibitor"/>
    <property type="match status" value="3"/>
</dbReference>
<dbReference type="PROSITE" id="PS51450">
    <property type="entry name" value="LRR"/>
    <property type="match status" value="5"/>
</dbReference>
<feature type="domain" description="Gelsolin-like" evidence="4">
    <location>
        <begin position="751"/>
        <end position="823"/>
    </location>
</feature>
<dbReference type="FunFam" id="3.80.10.10:FF:000054">
    <property type="entry name" value="FLII, actin remodeling protein"/>
    <property type="match status" value="1"/>
</dbReference>
<dbReference type="GO" id="GO:0051014">
    <property type="term" value="P:actin filament severing"/>
    <property type="evidence" value="ECO:0007669"/>
    <property type="project" value="TreeGrafter"/>
</dbReference>
<dbReference type="SMART" id="SM00262">
    <property type="entry name" value="GEL"/>
    <property type="match status" value="6"/>
</dbReference>
<dbReference type="InterPro" id="IPR003591">
    <property type="entry name" value="Leu-rich_rpt_typical-subtyp"/>
</dbReference>
<dbReference type="SMART" id="SM00369">
    <property type="entry name" value="LRR_TYP"/>
    <property type="match status" value="10"/>
</dbReference>
<evidence type="ECO:0000256" key="3">
    <source>
        <dbReference type="SAM" id="MobiDB-lite"/>
    </source>
</evidence>
<dbReference type="PANTHER" id="PTHR11977:SF51">
    <property type="entry name" value="PROTEIN FLIGHTLESS-1 HOMOLOG"/>
    <property type="match status" value="1"/>
</dbReference>
<keyword evidence="2" id="KW-0677">Repeat</keyword>
<dbReference type="CDD" id="cd11292">
    <property type="entry name" value="gelsolin_S3_like"/>
    <property type="match status" value="1"/>
</dbReference>
<sequence>MANTGVLPFVRGVDFTRNDFSGDKFPEAVSSMTGVQWLKLDRTNLNEIPKEMGNLLKLEHLSLTRNNLEKLYGELTELNCLRTLNLRHNKVKSSGIPSELFHLEELSTLDLSHNNLKEVPDGLDRAKSLLVLNLSNNHIDSIPNTLFINLTDLLFLDLSDNSLETLPPQTRRLANLQTLILNNNPLGHFQLRQLPSLINLETLHMRNTQRNPSNFPTNLENLVLLTDVDLAQNALPKVPEALYSLLNLKRLNLSENEITELSTAMDLWQKLETLNLSHNKLTSLPAALCKILTLRRLYINDNQLDFEGIPSGIGKLGSLEIFSASNNQLEMIPEGLCRCGSLKKLNLSSNRLITLPDTIHLIHDLVAVDLRNNPDLIMPPKPAEMTRGAGLEFYNIDFSLQNQLRLAGANVPAPTPAQNPSKDPIARKMRLRRGRRDHEEADQDQAKILKGMKDIAKEKNLSMQTDDTKAESLKPKRWDETLEKPPLDYSEFFEDDAGQVPGLTIWEIENFLPNRIDEVAYGKFYQGDCYIVLKTSLDENQSLTWEIYFWIGEKASLDKRACSAIHAVNLRNYLGAQCRTIREEQGDESEEFINLFDTQITYIEGGRTCSGFFTVEDNVFETRFYRSHAAGPSIHLEPVAICSESLDPRYVFMLDTGMKIFIWNGKKAKNTLKSKSRLMCEKINKNERKNKAELITETMGNETKEFWLALGEPEGLPPTEPLQEHVDPNFMPVPPRLYQIQLGMGYLELPQVEVPHSRLVNELLNSKNVYILDCYLDVFVWIGKKSTRLVNAAAVKLCEELFNMIDRPDYAVVTRVREGTEPQVIAVDFTRTAESVQKTGADLTKWARQQETKHDLTALFTPRQPPMPLAEAQQLMEEWNEDLEVMEALVLEGKKFVRLPEEELGHFYSMDCYVFLCRYWMPMDEDSDGGDQTNDADDFHCVVYFWQGREASNMGWLTFTFTLQKKFKLLFNDKLEVVRTYQQQENMKFMAHFKRKFIIHQGKRKQREKNAVEFYHLSYILNVPFEQEDEAGIVYVWIGSKADPDEARLIQEIAEEMFNSPWVSLQVLAEGEEPDNFFWFGLGGKKPYDTDATFMEYTRLFRCSNEKGYFVVSEKCSDFCQDDLADDDIMILDNGEQVYIQHMRVKQPDRPRKLFLTLKNKESRRFYKCFHGWGAHKKPPE</sequence>
<reference evidence="5 6" key="1">
    <citation type="submission" date="2017-03" db="EMBL/GenBank/DDBJ databases">
        <title>Genome of the blue death feigning beetle - Asbolus verrucosus.</title>
        <authorList>
            <person name="Rider S.D."/>
        </authorList>
    </citation>
    <scope>NUCLEOTIDE SEQUENCE [LARGE SCALE GENOMIC DNA]</scope>
    <source>
        <strain evidence="5">Butters</strain>
        <tissue evidence="5">Head and leg muscle</tissue>
    </source>
</reference>
<dbReference type="GO" id="GO:0005546">
    <property type="term" value="F:phosphatidylinositol-4,5-bisphosphate binding"/>
    <property type="evidence" value="ECO:0007669"/>
    <property type="project" value="TreeGrafter"/>
</dbReference>
<evidence type="ECO:0000313" key="6">
    <source>
        <dbReference type="Proteomes" id="UP000292052"/>
    </source>
</evidence>
<feature type="domain" description="Gelsolin-like" evidence="4">
    <location>
        <begin position="636"/>
        <end position="707"/>
    </location>
</feature>
<proteinExistence type="predicted"/>
<dbReference type="Pfam" id="PF13855">
    <property type="entry name" value="LRR_8"/>
    <property type="match status" value="3"/>
</dbReference>
<dbReference type="FunFam" id="3.80.10.10:FF:000033">
    <property type="entry name" value="FLII, actin remodeling protein"/>
    <property type="match status" value="1"/>
</dbReference>
<dbReference type="PRINTS" id="PR00597">
    <property type="entry name" value="GELSOLIN"/>
</dbReference>
<evidence type="ECO:0000256" key="2">
    <source>
        <dbReference type="ARBA" id="ARBA00022737"/>
    </source>
</evidence>
<dbReference type="Pfam" id="PF00626">
    <property type="entry name" value="Gelsolin"/>
    <property type="match status" value="3"/>
</dbReference>
<protein>
    <submittedName>
        <fullName evidence="5">Protein flightless-1</fullName>
    </submittedName>
</protein>